<proteinExistence type="predicted"/>
<gene>
    <name evidence="2" type="ORF">BXZ70DRAFT_1002940</name>
</gene>
<name>A0A8K0UD23_9AGAR</name>
<dbReference type="Pfam" id="PF13847">
    <property type="entry name" value="Methyltransf_31"/>
    <property type="match status" value="1"/>
</dbReference>
<dbReference type="GO" id="GO:0032259">
    <property type="term" value="P:methylation"/>
    <property type="evidence" value="ECO:0007669"/>
    <property type="project" value="UniProtKB-KW"/>
</dbReference>
<accession>A0A8K0UD23</accession>
<organism evidence="2 3">
    <name type="scientific">Cristinia sonorae</name>
    <dbReference type="NCBI Taxonomy" id="1940300"/>
    <lineage>
        <taxon>Eukaryota</taxon>
        <taxon>Fungi</taxon>
        <taxon>Dikarya</taxon>
        <taxon>Basidiomycota</taxon>
        <taxon>Agaricomycotina</taxon>
        <taxon>Agaricomycetes</taxon>
        <taxon>Agaricomycetidae</taxon>
        <taxon>Agaricales</taxon>
        <taxon>Pleurotineae</taxon>
        <taxon>Stephanosporaceae</taxon>
        <taxon>Cristinia</taxon>
    </lineage>
</organism>
<dbReference type="EMBL" id="JAEVFJ010000067">
    <property type="protein sequence ID" value="KAH8077023.1"/>
    <property type="molecule type" value="Genomic_DNA"/>
</dbReference>
<evidence type="ECO:0000313" key="2">
    <source>
        <dbReference type="EMBL" id="KAH8077023.1"/>
    </source>
</evidence>
<dbReference type="CDD" id="cd02440">
    <property type="entry name" value="AdoMet_MTases"/>
    <property type="match status" value="1"/>
</dbReference>
<dbReference type="InterPro" id="IPR025714">
    <property type="entry name" value="Methyltranfer_dom"/>
</dbReference>
<dbReference type="PANTHER" id="PTHR43861">
    <property type="entry name" value="TRANS-ACONITATE 2-METHYLTRANSFERASE-RELATED"/>
    <property type="match status" value="1"/>
</dbReference>
<keyword evidence="3" id="KW-1185">Reference proteome</keyword>
<reference evidence="2" key="1">
    <citation type="journal article" date="2021" name="New Phytol.">
        <title>Evolutionary innovations through gain and loss of genes in the ectomycorrhizal Boletales.</title>
        <authorList>
            <person name="Wu G."/>
            <person name="Miyauchi S."/>
            <person name="Morin E."/>
            <person name="Kuo A."/>
            <person name="Drula E."/>
            <person name="Varga T."/>
            <person name="Kohler A."/>
            <person name="Feng B."/>
            <person name="Cao Y."/>
            <person name="Lipzen A."/>
            <person name="Daum C."/>
            <person name="Hundley H."/>
            <person name="Pangilinan J."/>
            <person name="Johnson J."/>
            <person name="Barry K."/>
            <person name="LaButti K."/>
            <person name="Ng V."/>
            <person name="Ahrendt S."/>
            <person name="Min B."/>
            <person name="Choi I.G."/>
            <person name="Park H."/>
            <person name="Plett J.M."/>
            <person name="Magnuson J."/>
            <person name="Spatafora J.W."/>
            <person name="Nagy L.G."/>
            <person name="Henrissat B."/>
            <person name="Grigoriev I.V."/>
            <person name="Yang Z.L."/>
            <person name="Xu J."/>
            <person name="Martin F.M."/>
        </authorList>
    </citation>
    <scope>NUCLEOTIDE SEQUENCE</scope>
    <source>
        <strain evidence="2">KKN 215</strain>
    </source>
</reference>
<keyword evidence="2" id="KW-0489">Methyltransferase</keyword>
<feature type="domain" description="Methyltransferase" evidence="1">
    <location>
        <begin position="39"/>
        <end position="146"/>
    </location>
</feature>
<dbReference type="InterPro" id="IPR029063">
    <property type="entry name" value="SAM-dependent_MTases_sf"/>
</dbReference>
<dbReference type="Proteomes" id="UP000813824">
    <property type="component" value="Unassembled WGS sequence"/>
</dbReference>
<dbReference type="SUPFAM" id="SSF53335">
    <property type="entry name" value="S-adenosyl-L-methionine-dependent methyltransferases"/>
    <property type="match status" value="1"/>
</dbReference>
<evidence type="ECO:0000313" key="3">
    <source>
        <dbReference type="Proteomes" id="UP000813824"/>
    </source>
</evidence>
<dbReference type="OrthoDB" id="10017101at2759"/>
<dbReference type="GO" id="GO:0008168">
    <property type="term" value="F:methyltransferase activity"/>
    <property type="evidence" value="ECO:0007669"/>
    <property type="project" value="UniProtKB-KW"/>
</dbReference>
<dbReference type="Gene3D" id="3.40.50.150">
    <property type="entry name" value="Vaccinia Virus protein VP39"/>
    <property type="match status" value="1"/>
</dbReference>
<dbReference type="AlphaFoldDB" id="A0A8K0UD23"/>
<evidence type="ECO:0000259" key="1">
    <source>
        <dbReference type="Pfam" id="PF13847"/>
    </source>
</evidence>
<sequence length="270" mass="30043">MAQPAPKDTWSAQDYDAKASFVYSEAYTTPVLRLLNPQPGDKIYDFGCGSGDLTIKIAKAVGEAGVVVGVDSSESMITQARKNGLLHGFVSDIQAIRFPEDFPPDLRTGFDAVFSNAALHWCKTNPKGVIESAKTILKPGGRFVAEMGGFMNCVGVRSAIHTVLTRRGYDGRQRDPWYFPSVEGYRQLLEFAGFTVNEIALHPRPTPLPHGLTEWLRLFARQSVLEGIADDEAEEIIREIVKICEVDCMDESGQWTLMYVRLRFSSVLQY</sequence>
<dbReference type="PANTHER" id="PTHR43861:SF1">
    <property type="entry name" value="TRANS-ACONITATE 2-METHYLTRANSFERASE"/>
    <property type="match status" value="1"/>
</dbReference>
<protein>
    <submittedName>
        <fullName evidence="2">S-adenosyl-L-methionine-dependent methyltransferase</fullName>
    </submittedName>
</protein>
<comment type="caution">
    <text evidence="2">The sequence shown here is derived from an EMBL/GenBank/DDBJ whole genome shotgun (WGS) entry which is preliminary data.</text>
</comment>
<keyword evidence="2" id="KW-0808">Transferase</keyword>